<feature type="domain" description="Treble clef zinc finger" evidence="2">
    <location>
        <begin position="446"/>
        <end position="502"/>
    </location>
</feature>
<feature type="domain" description="Treble clef zinc finger" evidence="2">
    <location>
        <begin position="26"/>
        <end position="81"/>
    </location>
</feature>
<dbReference type="EMBL" id="CAJHCQ010000013">
    <property type="protein sequence ID" value="CAD6548674.1"/>
    <property type="molecule type" value="Genomic_DNA"/>
</dbReference>
<proteinExistence type="predicted"/>
<gene>
    <name evidence="3" type="ORF">LMG27952_04767</name>
</gene>
<name>A0ABN7I546_9BURK</name>
<feature type="domain" description="DUF559" evidence="1">
    <location>
        <begin position="248"/>
        <end position="297"/>
    </location>
</feature>
<feature type="domain" description="Treble clef zinc finger" evidence="2">
    <location>
        <begin position="517"/>
        <end position="574"/>
    </location>
</feature>
<evidence type="ECO:0000313" key="4">
    <source>
        <dbReference type="Proteomes" id="UP000656319"/>
    </source>
</evidence>
<reference evidence="3 4" key="1">
    <citation type="submission" date="2020-10" db="EMBL/GenBank/DDBJ databases">
        <authorList>
            <person name="Peeters C."/>
        </authorList>
    </citation>
    <scope>NUCLEOTIDE SEQUENCE [LARGE SCALE GENOMIC DNA]</scope>
    <source>
        <strain evidence="3 4">LMG 27952</strain>
    </source>
</reference>
<accession>A0ABN7I546</accession>
<evidence type="ECO:0008006" key="5">
    <source>
        <dbReference type="Google" id="ProtNLM"/>
    </source>
</evidence>
<feature type="domain" description="Treble clef zinc finger" evidence="2">
    <location>
        <begin position="96"/>
        <end position="150"/>
    </location>
</feature>
<dbReference type="Proteomes" id="UP000656319">
    <property type="component" value="Unassembled WGS sequence"/>
</dbReference>
<organism evidence="3 4">
    <name type="scientific">Paraburkholderia hiiakae</name>
    <dbReference type="NCBI Taxonomy" id="1081782"/>
    <lineage>
        <taxon>Bacteria</taxon>
        <taxon>Pseudomonadati</taxon>
        <taxon>Pseudomonadota</taxon>
        <taxon>Betaproteobacteria</taxon>
        <taxon>Burkholderiales</taxon>
        <taxon>Burkholderiaceae</taxon>
        <taxon>Paraburkholderia</taxon>
    </lineage>
</organism>
<dbReference type="Gene3D" id="3.40.960.10">
    <property type="entry name" value="VSR Endonuclease"/>
    <property type="match status" value="1"/>
</dbReference>
<protein>
    <recommendedName>
        <fullName evidence="5">Zinc-ribbon domain-containing protein</fullName>
    </recommendedName>
</protein>
<dbReference type="InterPro" id="IPR025487">
    <property type="entry name" value="DUF4379"/>
</dbReference>
<dbReference type="SUPFAM" id="SSF52980">
    <property type="entry name" value="Restriction endonuclease-like"/>
    <property type="match status" value="1"/>
</dbReference>
<dbReference type="Pfam" id="PF04480">
    <property type="entry name" value="DUF559"/>
    <property type="match status" value="1"/>
</dbReference>
<keyword evidence="4" id="KW-1185">Reference proteome</keyword>
<dbReference type="PANTHER" id="PTHR37317">
    <property type="entry name" value="BLR8090 PROTEIN"/>
    <property type="match status" value="1"/>
</dbReference>
<evidence type="ECO:0000259" key="1">
    <source>
        <dbReference type="Pfam" id="PF04480"/>
    </source>
</evidence>
<evidence type="ECO:0000259" key="2">
    <source>
        <dbReference type="Pfam" id="PF14311"/>
    </source>
</evidence>
<feature type="domain" description="Treble clef zinc finger" evidence="2">
    <location>
        <begin position="589"/>
        <end position="645"/>
    </location>
</feature>
<dbReference type="RefSeq" id="WP_201698356.1">
    <property type="nucleotide sequence ID" value="NZ_CAJHCQ010000013.1"/>
</dbReference>
<feature type="domain" description="Treble clef zinc finger" evidence="2">
    <location>
        <begin position="165"/>
        <end position="219"/>
    </location>
</feature>
<dbReference type="Pfam" id="PF14311">
    <property type="entry name" value="DUF4379"/>
    <property type="match status" value="7"/>
</dbReference>
<comment type="caution">
    <text evidence="3">The sequence shown here is derived from an EMBL/GenBank/DDBJ whole genome shotgun (WGS) entry which is preliminary data.</text>
</comment>
<dbReference type="PANTHER" id="PTHR37317:SF1">
    <property type="entry name" value="ZINC-RIBBON DOMAIN-CONTAINING PROTEIN-RELATED"/>
    <property type="match status" value="1"/>
</dbReference>
<dbReference type="InterPro" id="IPR011335">
    <property type="entry name" value="Restrct_endonuc-II-like"/>
</dbReference>
<sequence>MARRRKPYRKPRHYPTLAAANPDFLPEWDWKLNGDILPSDLTLGSDRRVWWRCGKNALHCWQASPSNRHYGGTGCPYCAGRRIDGTNCLATTHPSLAAQWHPTKNGTLVPTDVPPGTHRRVYWRCPMGHDWRAAVYSRVSGKGCPYCSGRAVLPENSLAARRPDLLSDWHPVKNGSLNPASLSLGSDVKPWWLCKFGHEWAARIDHRVRLGSGCPKCTRQTSTPELRLFCELRTIFPDICHRASVGARLEVDLLIPSLKLVVQYDGKRFHSPKVERDRRNTAALETLGFRVVRIRDRSLPHIGVTLPINERLDLSVEDIKRLVALLPSVVPVRKYVRIIRQYLARDRFAEDEAYLGLCASLPGPLPGKSLKDRYPDIAARWHVEKNGRLSPSDVTAKSGMKVYWRCDRHGAYFGTVRDRVLGKGCMYCRRYVVLAEDSLAQLHPELASEFHSTRNGDRLPTQIAPGSNKKVWWRCRRNERHEWEAVVNSRVGGNGCPICSNKKIVRANCLARLEPRLAKQWHYERNSPLRPEDVGRGSHKVVWWRCPVDPGHEWAASVANRTRLRVGCPYCGGRKTDPKRSLAAVRPDLAGEWHPELNDRGVEAVLPGSGQKVWWQCRADPTHVWQARVELCNTGYGGCPTCRQRARAASKEA</sequence>
<evidence type="ECO:0000313" key="3">
    <source>
        <dbReference type="EMBL" id="CAD6548674.1"/>
    </source>
</evidence>
<feature type="domain" description="Treble clef zinc finger" evidence="2">
    <location>
        <begin position="377"/>
        <end position="430"/>
    </location>
</feature>
<dbReference type="InterPro" id="IPR007569">
    <property type="entry name" value="DUF559"/>
</dbReference>